<reference evidence="3" key="1">
    <citation type="submission" date="2012-03" db="EMBL/GenBank/DDBJ databases">
        <title>Functional metagenomics reveals considerable lignocellulase gene clusters in the gut microbiome of a wood-feeding higher termite.</title>
        <authorList>
            <person name="Liu N."/>
        </authorList>
    </citation>
    <scope>NUCLEOTIDE SEQUENCE</scope>
</reference>
<name>A0A806JZJ2_9BACT</name>
<dbReference type="GO" id="GO:0031176">
    <property type="term" value="F:endo-1,4-beta-xylanase activity"/>
    <property type="evidence" value="ECO:0007669"/>
    <property type="project" value="UniProtKB-EC"/>
</dbReference>
<feature type="chain" id="PRO_5032530800" evidence="2">
    <location>
        <begin position="27"/>
        <end position="437"/>
    </location>
</feature>
<protein>
    <submittedName>
        <fullName evidence="3">Endo-1,4-beta-xylanase A</fullName>
        <ecNumber evidence="3">3.2.1.8</ecNumber>
    </submittedName>
</protein>
<keyword evidence="3" id="KW-0858">Xylan degradation</keyword>
<dbReference type="EMBL" id="JQ844185">
    <property type="protein sequence ID" value="AGS52192.1"/>
    <property type="molecule type" value="Genomic_DNA"/>
</dbReference>
<dbReference type="EC" id="3.2.1.8" evidence="3"/>
<dbReference type="InterPro" id="IPR029058">
    <property type="entry name" value="AB_hydrolase_fold"/>
</dbReference>
<dbReference type="GO" id="GO:0045493">
    <property type="term" value="P:xylan catabolic process"/>
    <property type="evidence" value="ECO:0007669"/>
    <property type="project" value="UniProtKB-KW"/>
</dbReference>
<proteinExistence type="predicted"/>
<keyword evidence="3" id="KW-0119">Carbohydrate metabolism</keyword>
<feature type="signal peptide" evidence="2">
    <location>
        <begin position="1"/>
        <end position="26"/>
    </location>
</feature>
<dbReference type="AlphaFoldDB" id="A0A806JZJ2"/>
<evidence type="ECO:0000256" key="2">
    <source>
        <dbReference type="SAM" id="SignalP"/>
    </source>
</evidence>
<feature type="compositionally biased region" description="Low complexity" evidence="1">
    <location>
        <begin position="36"/>
        <end position="147"/>
    </location>
</feature>
<evidence type="ECO:0000256" key="1">
    <source>
        <dbReference type="SAM" id="MobiDB-lite"/>
    </source>
</evidence>
<evidence type="ECO:0000313" key="3">
    <source>
        <dbReference type="EMBL" id="AGS52192.1"/>
    </source>
</evidence>
<organism evidence="3">
    <name type="scientific">uncultured bacterium contig00052</name>
    <dbReference type="NCBI Taxonomy" id="1181536"/>
    <lineage>
        <taxon>Bacteria</taxon>
        <taxon>environmental samples</taxon>
    </lineage>
</organism>
<feature type="region of interest" description="Disordered" evidence="1">
    <location>
        <begin position="20"/>
        <end position="161"/>
    </location>
</feature>
<keyword evidence="2" id="KW-0732">Signal</keyword>
<keyword evidence="3" id="KW-0326">Glycosidase</keyword>
<sequence length="437" mass="45483">MKRLALLSLLLLFLIATSCSSSSSQGYDGDEDENQQSQVNSSSSADSGDPSSSSVAKSSNGGQPSSDSAEPSSNSQQPSSSSVAATSSSSSLAAGLSSSQRSSSSSLATGLSSSQRSSSSSAAAASSSSSQRSSSSAAVASSSSQSAPVDESVAGDYSKPERWIASGGDGSKGVDIFLATPTGNISGGASYASFEDAKASASQWGRGVESLFKDATNIYHAVYRYACISGCSDASMDNLSTNDILAAFDYYWENYNKGERPFILLGFSQGAYVLWNLVWKRIANNPEIGKYHIVTYALGSPGRGSYRDATAANINKVFSLTPTDLNKVTCFAPYHESDDVSGMGAAFKVSNGSPTNNPITNPVTWTTDADYHACPSGMCSSNVSGAQVDYAKGVLIVNTTASPNGSWGYHGQETTFFAGSIKQNIKDRIAAWNETYK</sequence>
<accession>A0A806JZJ2</accession>
<keyword evidence="3" id="KW-0378">Hydrolase</keyword>
<dbReference type="Pfam" id="PF11288">
    <property type="entry name" value="DUF3089"/>
    <property type="match status" value="1"/>
</dbReference>
<dbReference type="InterPro" id="IPR021440">
    <property type="entry name" value="DUF3089"/>
</dbReference>
<dbReference type="SUPFAM" id="SSF53474">
    <property type="entry name" value="alpha/beta-Hydrolases"/>
    <property type="match status" value="1"/>
</dbReference>
<keyword evidence="3" id="KW-0624">Polysaccharide degradation</keyword>
<dbReference type="PROSITE" id="PS51257">
    <property type="entry name" value="PROKAR_LIPOPROTEIN"/>
    <property type="match status" value="1"/>
</dbReference>